<organism evidence="1">
    <name type="scientific">Acidithiobacillus sulfuriphilus</name>
    <dbReference type="NCBI Taxonomy" id="1867749"/>
    <lineage>
        <taxon>Bacteria</taxon>
        <taxon>Pseudomonadati</taxon>
        <taxon>Pseudomonadota</taxon>
        <taxon>Acidithiobacillia</taxon>
        <taxon>Acidithiobacillales</taxon>
        <taxon>Acidithiobacillaceae</taxon>
        <taxon>Acidithiobacillus</taxon>
    </lineage>
</organism>
<keyword evidence="1" id="KW-0238">DNA-binding</keyword>
<dbReference type="GO" id="GO:0003677">
    <property type="term" value="F:DNA binding"/>
    <property type="evidence" value="ECO:0007669"/>
    <property type="project" value="UniProtKB-KW"/>
</dbReference>
<comment type="caution">
    <text evidence="1">The sequence shown here is derived from an EMBL/GenBank/DDBJ whole genome shotgun (WGS) entry which is preliminary data.</text>
</comment>
<dbReference type="SUPFAM" id="SSF52172">
    <property type="entry name" value="CheY-like"/>
    <property type="match status" value="1"/>
</dbReference>
<name>A0A3M8RQU4_9PROT</name>
<dbReference type="RefSeq" id="WP_123101652.1">
    <property type="nucleotide sequence ID" value="NZ_CP127527.1"/>
</dbReference>
<protein>
    <submittedName>
        <fullName evidence="1">DNA-binding response regulator</fullName>
    </submittedName>
</protein>
<sequence>MKILLIDDHALFRAGVRLLLGTITPDVQVFEASTVGESLVLE</sequence>
<proteinExistence type="predicted"/>
<gene>
    <name evidence="1" type="ORF">EC580_01785</name>
</gene>
<dbReference type="AlphaFoldDB" id="A0A3M8RQU4"/>
<dbReference type="EMBL" id="RIZI01000101">
    <property type="protein sequence ID" value="RNF70723.1"/>
    <property type="molecule type" value="Genomic_DNA"/>
</dbReference>
<accession>A0A3M8RQU4</accession>
<evidence type="ECO:0000313" key="1">
    <source>
        <dbReference type="EMBL" id="RNF70723.1"/>
    </source>
</evidence>
<dbReference type="InterPro" id="IPR011006">
    <property type="entry name" value="CheY-like_superfamily"/>
</dbReference>
<reference evidence="1" key="1">
    <citation type="submission" date="2018-10" db="EMBL/GenBank/DDBJ databases">
        <title>Acidithiobacillus sulfuriphilus sp. nov.: an extremely acidophilic sulfur-oxidizing chemolithotroph isolated from a neutral pH environment.</title>
        <authorList>
            <person name="Falagan C."/>
            <person name="Moya-Beltran A."/>
            <person name="Quatrini R."/>
            <person name="Johnson D.B."/>
        </authorList>
    </citation>
    <scope>NUCLEOTIDE SEQUENCE [LARGE SCALE GENOMIC DNA]</scope>
    <source>
        <strain evidence="1">CJ-2</strain>
    </source>
</reference>